<feature type="domain" description="G-protein coupled receptors family 2 profile 1" evidence="12">
    <location>
        <begin position="133"/>
        <end position="216"/>
    </location>
</feature>
<feature type="signal peptide" evidence="11">
    <location>
        <begin position="1"/>
        <end position="22"/>
    </location>
</feature>
<dbReference type="SUPFAM" id="SSF111418">
    <property type="entry name" value="Hormone receptor domain"/>
    <property type="match status" value="1"/>
</dbReference>
<dbReference type="Pfam" id="PF02793">
    <property type="entry name" value="HRM"/>
    <property type="match status" value="1"/>
</dbReference>
<evidence type="ECO:0000256" key="11">
    <source>
        <dbReference type="SAM" id="SignalP"/>
    </source>
</evidence>
<keyword evidence="9" id="KW-0807">Transducer</keyword>
<dbReference type="InterPro" id="IPR001879">
    <property type="entry name" value="GPCR_2_extracellular_dom"/>
</dbReference>
<evidence type="ECO:0000256" key="2">
    <source>
        <dbReference type="ARBA" id="ARBA00005314"/>
    </source>
</evidence>
<gene>
    <name evidence="14" type="ORF">PHAECO_LOCUS11199</name>
</gene>
<dbReference type="InterPro" id="IPR000832">
    <property type="entry name" value="GPCR_2_secretin-like"/>
</dbReference>
<feature type="chain" id="PRO_5040446488" description="Calcitonin receptor" evidence="11">
    <location>
        <begin position="23"/>
        <end position="521"/>
    </location>
</feature>
<evidence type="ECO:0000313" key="14">
    <source>
        <dbReference type="EMBL" id="CAH1176886.1"/>
    </source>
</evidence>
<dbReference type="EMBL" id="OU896713">
    <property type="protein sequence ID" value="CAH1176886.1"/>
    <property type="molecule type" value="Genomic_DNA"/>
</dbReference>
<dbReference type="InterPro" id="IPR017981">
    <property type="entry name" value="GPCR_2-like_7TM"/>
</dbReference>
<evidence type="ECO:0000256" key="7">
    <source>
        <dbReference type="ARBA" id="ARBA00023136"/>
    </source>
</evidence>
<evidence type="ECO:0000259" key="12">
    <source>
        <dbReference type="PROSITE" id="PS50227"/>
    </source>
</evidence>
<dbReference type="GO" id="GO:0007188">
    <property type="term" value="P:adenylate cyclase-modulating G protein-coupled receptor signaling pathway"/>
    <property type="evidence" value="ECO:0007669"/>
    <property type="project" value="TreeGrafter"/>
</dbReference>
<dbReference type="PROSITE" id="PS50261">
    <property type="entry name" value="G_PROTEIN_RECEP_F2_4"/>
    <property type="match status" value="1"/>
</dbReference>
<dbReference type="InterPro" id="IPR050332">
    <property type="entry name" value="GPCR_2"/>
</dbReference>
<accession>A0A9P0DSP1</accession>
<dbReference type="Proteomes" id="UP001153737">
    <property type="component" value="Chromosome 7"/>
</dbReference>
<keyword evidence="5 10" id="KW-1133">Transmembrane helix</keyword>
<dbReference type="PANTHER" id="PTHR45620">
    <property type="entry name" value="PDF RECEPTOR-LIKE PROTEIN-RELATED"/>
    <property type="match status" value="1"/>
</dbReference>
<protein>
    <recommendedName>
        <fullName evidence="16">Calcitonin receptor</fullName>
    </recommendedName>
</protein>
<evidence type="ECO:0000313" key="15">
    <source>
        <dbReference type="Proteomes" id="UP001153737"/>
    </source>
</evidence>
<keyword evidence="11" id="KW-0732">Signal</keyword>
<dbReference type="AlphaFoldDB" id="A0A9P0DSP1"/>
<reference evidence="14" key="1">
    <citation type="submission" date="2022-01" db="EMBL/GenBank/DDBJ databases">
        <authorList>
            <person name="King R."/>
        </authorList>
    </citation>
    <scope>NUCLEOTIDE SEQUENCE</scope>
</reference>
<evidence type="ECO:0000256" key="1">
    <source>
        <dbReference type="ARBA" id="ARBA00004651"/>
    </source>
</evidence>
<name>A0A9P0DSP1_PHACE</name>
<keyword evidence="6" id="KW-0297">G-protein coupled receptor</keyword>
<sequence length="521" mass="59732">MDSSRLRVVLSSVLIFAASTSGQLEELCANNDPSKECLLREAYYPQGLWNHFAGFYCYNYTNDARLHYKYNYTSQRVMCNNKVAGVPAAIIDDTTTAVYDYKNLTALTYIMRSFKSEALFNNFLTCCREAENCCSEHMDNINIMTNDTHCPAVWDAWSCFPPTPVDTTARIPCSSQAYQSPDHVCRLESEKLCSRNHLNQPQWNPQTDYSVCAIAPVYRRRYEYHVAFLGVCIAFCLPAIAIFFVFERLRKTVRVILHRNLLMAICMRNVFTMISKELVLLDALKSSALSSHTMDNNGIGCRILAFLETSSINCIYGCMLLDGFYLHKVIVRAFAKEVDMMYVYIALVALTFSSSVCWAIAMAAHEAENCWMVDINSLQWILDGFRIAVLVINTTLLVDILRVMFMKLKNGSTTKQTKAALRATLFLIPLFGLHIVVTAKKYVFDDSCLAEDLYDYFRYSMEPMQGIMVALLFCYSNTEVQNEISNFYRKVRIWLNQKFRWNLGGEAVHYRRRTTANTIVH</sequence>
<feature type="transmembrane region" description="Helical" evidence="10">
    <location>
        <begin position="342"/>
        <end position="364"/>
    </location>
</feature>
<dbReference type="GO" id="GO:0008528">
    <property type="term" value="F:G protein-coupled peptide receptor activity"/>
    <property type="evidence" value="ECO:0007669"/>
    <property type="project" value="TreeGrafter"/>
</dbReference>
<evidence type="ECO:0008006" key="16">
    <source>
        <dbReference type="Google" id="ProtNLM"/>
    </source>
</evidence>
<evidence type="ECO:0000256" key="4">
    <source>
        <dbReference type="ARBA" id="ARBA00022692"/>
    </source>
</evidence>
<keyword evidence="7 10" id="KW-0472">Membrane</keyword>
<proteinExistence type="inferred from homology"/>
<evidence type="ECO:0000256" key="8">
    <source>
        <dbReference type="ARBA" id="ARBA00023170"/>
    </source>
</evidence>
<feature type="transmembrane region" description="Helical" evidence="10">
    <location>
        <begin position="425"/>
        <end position="444"/>
    </location>
</feature>
<dbReference type="OrthoDB" id="5967113at2759"/>
<evidence type="ECO:0000256" key="10">
    <source>
        <dbReference type="SAM" id="Phobius"/>
    </source>
</evidence>
<feature type="domain" description="G-protein coupled receptors family 2 profile 2" evidence="13">
    <location>
        <begin position="221"/>
        <end position="477"/>
    </location>
</feature>
<dbReference type="Gene3D" id="1.20.1070.10">
    <property type="entry name" value="Rhodopsin 7-helix transmembrane proteins"/>
    <property type="match status" value="1"/>
</dbReference>
<evidence type="ECO:0000256" key="9">
    <source>
        <dbReference type="ARBA" id="ARBA00023224"/>
    </source>
</evidence>
<dbReference type="GO" id="GO:0005886">
    <property type="term" value="C:plasma membrane"/>
    <property type="evidence" value="ECO:0007669"/>
    <property type="project" value="UniProtKB-SubCell"/>
</dbReference>
<dbReference type="Gene3D" id="4.10.1240.10">
    <property type="entry name" value="GPCR, family 2, extracellular hormone receptor domain"/>
    <property type="match status" value="1"/>
</dbReference>
<comment type="subcellular location">
    <subcellularLocation>
        <location evidence="1">Cell membrane</location>
        <topology evidence="1">Multi-pass membrane protein</topology>
    </subcellularLocation>
</comment>
<comment type="similarity">
    <text evidence="2">Belongs to the G-protein coupled receptor 2 family.</text>
</comment>
<feature type="transmembrane region" description="Helical" evidence="10">
    <location>
        <begin position="384"/>
        <end position="405"/>
    </location>
</feature>
<dbReference type="PANTHER" id="PTHR45620:SF42">
    <property type="entry name" value="G-PROTEIN COUPLED RECEPTOR SEB-2"/>
    <property type="match status" value="1"/>
</dbReference>
<keyword evidence="15" id="KW-1185">Reference proteome</keyword>
<keyword evidence="8" id="KW-0675">Receptor</keyword>
<dbReference type="InterPro" id="IPR036445">
    <property type="entry name" value="GPCR_2_extracell_dom_sf"/>
</dbReference>
<dbReference type="Pfam" id="PF00002">
    <property type="entry name" value="7tm_2"/>
    <property type="match status" value="1"/>
</dbReference>
<keyword evidence="4 10" id="KW-0812">Transmembrane</keyword>
<feature type="transmembrane region" description="Helical" evidence="10">
    <location>
        <begin position="224"/>
        <end position="246"/>
    </location>
</feature>
<dbReference type="PROSITE" id="PS50227">
    <property type="entry name" value="G_PROTEIN_RECEP_F2_3"/>
    <property type="match status" value="1"/>
</dbReference>
<organism evidence="14 15">
    <name type="scientific">Phaedon cochleariae</name>
    <name type="common">Mustard beetle</name>
    <dbReference type="NCBI Taxonomy" id="80249"/>
    <lineage>
        <taxon>Eukaryota</taxon>
        <taxon>Metazoa</taxon>
        <taxon>Ecdysozoa</taxon>
        <taxon>Arthropoda</taxon>
        <taxon>Hexapoda</taxon>
        <taxon>Insecta</taxon>
        <taxon>Pterygota</taxon>
        <taxon>Neoptera</taxon>
        <taxon>Endopterygota</taxon>
        <taxon>Coleoptera</taxon>
        <taxon>Polyphaga</taxon>
        <taxon>Cucujiformia</taxon>
        <taxon>Chrysomeloidea</taxon>
        <taxon>Chrysomelidae</taxon>
        <taxon>Chrysomelinae</taxon>
        <taxon>Chrysomelini</taxon>
        <taxon>Phaedon</taxon>
    </lineage>
</organism>
<dbReference type="PRINTS" id="PR00249">
    <property type="entry name" value="GPCRSECRETIN"/>
</dbReference>
<evidence type="ECO:0000256" key="3">
    <source>
        <dbReference type="ARBA" id="ARBA00022475"/>
    </source>
</evidence>
<evidence type="ECO:0000256" key="6">
    <source>
        <dbReference type="ARBA" id="ARBA00023040"/>
    </source>
</evidence>
<reference evidence="14" key="2">
    <citation type="submission" date="2022-10" db="EMBL/GenBank/DDBJ databases">
        <authorList>
            <consortium name="ENA_rothamsted_submissions"/>
            <consortium name="culmorum"/>
            <person name="King R."/>
        </authorList>
    </citation>
    <scope>NUCLEOTIDE SEQUENCE</scope>
</reference>
<evidence type="ECO:0000256" key="5">
    <source>
        <dbReference type="ARBA" id="ARBA00022989"/>
    </source>
</evidence>
<keyword evidence="3" id="KW-1003">Cell membrane</keyword>
<evidence type="ECO:0000259" key="13">
    <source>
        <dbReference type="PROSITE" id="PS50261"/>
    </source>
</evidence>
<dbReference type="GO" id="GO:0007166">
    <property type="term" value="P:cell surface receptor signaling pathway"/>
    <property type="evidence" value="ECO:0007669"/>
    <property type="project" value="InterPro"/>
</dbReference>